<sequence>MPPITTTFGYSHAWSLFTDWCTAAEQDSLPASPVTVAEFLDENPGSDAVQLRRVSAINRAHRDAGLPLPGRVTSLRLALDSVRAARIRHREERLRSAVAALPATGSIEALFGRRDAVLLLLAGAGLSYTAIASLDRTDVSVDGPDVWIGGGHRIRIPSQSGGASSPAQLWDRWAEVLQFSDRYPSTALLSEQLHRNSFPDMGEWPRRPGPVAVPIDRWGHMPFPATAMTPDSVAVVVRAHFTGAPPRRAPRPARRRFDEQSNELPAEDVVHESISVDLDPGYYERGIAARRRAHTGMADVTGLVDAVEDRIEALLQRTLDLLGSVDAAES</sequence>
<gene>
    <name evidence="3" type="ORF">SAMN05421642_1256</name>
</gene>
<keyword evidence="4" id="KW-1185">Reference proteome</keyword>
<dbReference type="EMBL" id="FZOW01000025">
    <property type="protein sequence ID" value="SNT47734.1"/>
    <property type="molecule type" value="Genomic_DNA"/>
</dbReference>
<dbReference type="Proteomes" id="UP000198327">
    <property type="component" value="Unassembled WGS sequence"/>
</dbReference>
<reference evidence="4" key="1">
    <citation type="submission" date="2017-06" db="EMBL/GenBank/DDBJ databases">
        <authorList>
            <person name="Varghese N."/>
            <person name="Submissions S."/>
        </authorList>
    </citation>
    <scope>NUCLEOTIDE SEQUENCE [LARGE SCALE GENOMIC DNA]</scope>
    <source>
        <strain evidence="4">JCM 23211</strain>
    </source>
</reference>
<accession>A0A239MZY7</accession>
<dbReference type="GO" id="GO:0003677">
    <property type="term" value="F:DNA binding"/>
    <property type="evidence" value="ECO:0007669"/>
    <property type="project" value="UniProtKB-KW"/>
</dbReference>
<evidence type="ECO:0008006" key="5">
    <source>
        <dbReference type="Google" id="ProtNLM"/>
    </source>
</evidence>
<evidence type="ECO:0000256" key="1">
    <source>
        <dbReference type="ARBA" id="ARBA00023125"/>
    </source>
</evidence>
<proteinExistence type="predicted"/>
<protein>
    <recommendedName>
        <fullName evidence="5">Recombinase</fullName>
    </recommendedName>
</protein>
<keyword evidence="1" id="KW-0238">DNA-binding</keyword>
<dbReference type="Gene3D" id="1.10.150.130">
    <property type="match status" value="1"/>
</dbReference>
<evidence type="ECO:0000313" key="4">
    <source>
        <dbReference type="Proteomes" id="UP000198327"/>
    </source>
</evidence>
<dbReference type="SUPFAM" id="SSF47823">
    <property type="entry name" value="lambda integrase-like, N-terminal domain"/>
    <property type="match status" value="1"/>
</dbReference>
<evidence type="ECO:0000313" key="3">
    <source>
        <dbReference type="EMBL" id="SNT47734.1"/>
    </source>
</evidence>
<dbReference type="RefSeq" id="WP_245866232.1">
    <property type="nucleotide sequence ID" value="NZ_FZOW01000025.1"/>
</dbReference>
<evidence type="ECO:0000256" key="2">
    <source>
        <dbReference type="SAM" id="MobiDB-lite"/>
    </source>
</evidence>
<organism evidence="3 4">
    <name type="scientific">Rhodococcoides kyotonense</name>
    <dbReference type="NCBI Taxonomy" id="398843"/>
    <lineage>
        <taxon>Bacteria</taxon>
        <taxon>Bacillati</taxon>
        <taxon>Actinomycetota</taxon>
        <taxon>Actinomycetes</taxon>
        <taxon>Mycobacteriales</taxon>
        <taxon>Nocardiaceae</taxon>
        <taxon>Rhodococcoides</taxon>
    </lineage>
</organism>
<dbReference type="AlphaFoldDB" id="A0A239MZY7"/>
<dbReference type="InterPro" id="IPR010998">
    <property type="entry name" value="Integrase_recombinase_N"/>
</dbReference>
<feature type="region of interest" description="Disordered" evidence="2">
    <location>
        <begin position="244"/>
        <end position="266"/>
    </location>
</feature>
<name>A0A239MZY7_9NOCA</name>